<proteinExistence type="predicted"/>
<keyword evidence="1" id="KW-0812">Transmembrane</keyword>
<evidence type="ECO:0000259" key="2">
    <source>
        <dbReference type="Pfam" id="PF13472"/>
    </source>
</evidence>
<keyword evidence="4" id="KW-1185">Reference proteome</keyword>
<evidence type="ECO:0000313" key="3">
    <source>
        <dbReference type="EMBL" id="RKP04696.1"/>
    </source>
</evidence>
<keyword evidence="1" id="KW-1133">Transmembrane helix</keyword>
<evidence type="ECO:0000313" key="4">
    <source>
        <dbReference type="Proteomes" id="UP000271241"/>
    </source>
</evidence>
<dbReference type="InterPro" id="IPR013830">
    <property type="entry name" value="SGNH_hydro"/>
</dbReference>
<dbReference type="Pfam" id="PF13472">
    <property type="entry name" value="Lipase_GDSL_2"/>
    <property type="match status" value="1"/>
</dbReference>
<keyword evidence="1" id="KW-0472">Membrane</keyword>
<feature type="transmembrane region" description="Helical" evidence="1">
    <location>
        <begin position="12"/>
        <end position="29"/>
    </location>
</feature>
<dbReference type="InterPro" id="IPR036514">
    <property type="entry name" value="SGNH_hydro_sf"/>
</dbReference>
<dbReference type="AlphaFoldDB" id="A0A4P9XGE3"/>
<name>A0A4P9XGE3_9FUNG</name>
<gene>
    <name evidence="3" type="ORF">THASP1DRAFT_33503</name>
</gene>
<dbReference type="EMBL" id="KZ993521">
    <property type="protein sequence ID" value="RKP04696.1"/>
    <property type="molecule type" value="Genomic_DNA"/>
</dbReference>
<accession>A0A4P9XGE3</accession>
<reference evidence="4" key="1">
    <citation type="journal article" date="2018" name="Nat. Microbiol.">
        <title>Leveraging single-cell genomics to expand the fungal tree of life.</title>
        <authorList>
            <person name="Ahrendt S.R."/>
            <person name="Quandt C.A."/>
            <person name="Ciobanu D."/>
            <person name="Clum A."/>
            <person name="Salamov A."/>
            <person name="Andreopoulos B."/>
            <person name="Cheng J.F."/>
            <person name="Woyke T."/>
            <person name="Pelin A."/>
            <person name="Henrissat B."/>
            <person name="Reynolds N.K."/>
            <person name="Benny G.L."/>
            <person name="Smith M.E."/>
            <person name="James T.Y."/>
            <person name="Grigoriev I.V."/>
        </authorList>
    </citation>
    <scope>NUCLEOTIDE SEQUENCE [LARGE SCALE GENOMIC DNA]</scope>
    <source>
        <strain evidence="4">RSA 1356</strain>
    </source>
</reference>
<dbReference type="SUPFAM" id="SSF52266">
    <property type="entry name" value="SGNH hydrolase"/>
    <property type="match status" value="1"/>
</dbReference>
<evidence type="ECO:0000256" key="1">
    <source>
        <dbReference type="SAM" id="Phobius"/>
    </source>
</evidence>
<dbReference type="Gene3D" id="3.40.50.1110">
    <property type="entry name" value="SGNH hydrolase"/>
    <property type="match status" value="1"/>
</dbReference>
<sequence length="201" mass="22278">MAFNDGSINSLAQLWAALCHYLYLFRLWYIRWMLDPRPRNDPREHTILIVGDSNAYGYGDNWKASTPGIAGYIERAARAESSVRQIWRAVNRGVFGSTSATWAPQQGSAEGSVSLIEKTLQDPRAREAEIAIVLLGSEDGRTMLSPEATMTNLRAVCEILGQQGSRLVYLVNIPTMSASLDGAEQAGNVLRNDLIQEYLKT</sequence>
<dbReference type="OrthoDB" id="57748at2759"/>
<organism evidence="3 4">
    <name type="scientific">Thamnocephalis sphaerospora</name>
    <dbReference type="NCBI Taxonomy" id="78915"/>
    <lineage>
        <taxon>Eukaryota</taxon>
        <taxon>Fungi</taxon>
        <taxon>Fungi incertae sedis</taxon>
        <taxon>Zoopagomycota</taxon>
        <taxon>Zoopagomycotina</taxon>
        <taxon>Zoopagomycetes</taxon>
        <taxon>Zoopagales</taxon>
        <taxon>Sigmoideomycetaceae</taxon>
        <taxon>Thamnocephalis</taxon>
    </lineage>
</organism>
<feature type="domain" description="SGNH hydrolase-type esterase" evidence="2">
    <location>
        <begin position="50"/>
        <end position="185"/>
    </location>
</feature>
<dbReference type="Proteomes" id="UP000271241">
    <property type="component" value="Unassembled WGS sequence"/>
</dbReference>
<protein>
    <recommendedName>
        <fullName evidence="2">SGNH hydrolase-type esterase domain-containing protein</fullName>
    </recommendedName>
</protein>